<organism evidence="9 10">
    <name type="scientific">Mycolicibacterium bacteremicum</name>
    <name type="common">Mycobacterium bacteremicum</name>
    <dbReference type="NCBI Taxonomy" id="564198"/>
    <lineage>
        <taxon>Bacteria</taxon>
        <taxon>Bacillati</taxon>
        <taxon>Actinomycetota</taxon>
        <taxon>Actinomycetes</taxon>
        <taxon>Mycobacteriales</taxon>
        <taxon>Mycobacteriaceae</taxon>
        <taxon>Mycolicibacterium</taxon>
    </lineage>
</organism>
<dbReference type="NCBIfam" id="TIGR03920">
    <property type="entry name" value="T7SS_EccD"/>
    <property type="match status" value="1"/>
</dbReference>
<evidence type="ECO:0000256" key="2">
    <source>
        <dbReference type="ARBA" id="ARBA00006162"/>
    </source>
</evidence>
<dbReference type="InterPro" id="IPR044049">
    <property type="entry name" value="EccD_transm"/>
</dbReference>
<keyword evidence="10" id="KW-1185">Reference proteome</keyword>
<dbReference type="PIRSF" id="PIRSF017804">
    <property type="entry name" value="Secretion_EccD1"/>
    <property type="match status" value="1"/>
</dbReference>
<evidence type="ECO:0000256" key="4">
    <source>
        <dbReference type="ARBA" id="ARBA00022692"/>
    </source>
</evidence>
<dbReference type="AlphaFoldDB" id="A0A1W9Z1D9"/>
<evidence type="ECO:0000256" key="3">
    <source>
        <dbReference type="ARBA" id="ARBA00022475"/>
    </source>
</evidence>
<gene>
    <name evidence="9" type="ORF">BST17_06925</name>
</gene>
<protein>
    <submittedName>
        <fullName evidence="9">Type VII secretion integral membrane protein EccD</fullName>
    </submittedName>
</protein>
<keyword evidence="4 7" id="KW-0812">Transmembrane</keyword>
<dbReference type="GO" id="GO:0005886">
    <property type="term" value="C:plasma membrane"/>
    <property type="evidence" value="ECO:0007669"/>
    <property type="project" value="UniProtKB-SubCell"/>
</dbReference>
<comment type="caution">
    <text evidence="9">The sequence shown here is derived from an EMBL/GenBank/DDBJ whole genome shotgun (WGS) entry which is preliminary data.</text>
</comment>
<feature type="transmembrane region" description="Helical" evidence="7">
    <location>
        <begin position="155"/>
        <end position="174"/>
    </location>
</feature>
<feature type="transmembrane region" description="Helical" evidence="7">
    <location>
        <begin position="128"/>
        <end position="149"/>
    </location>
</feature>
<feature type="transmembrane region" description="Helical" evidence="7">
    <location>
        <begin position="437"/>
        <end position="460"/>
    </location>
</feature>
<keyword evidence="3" id="KW-1003">Cell membrane</keyword>
<feature type="transmembrane region" description="Helical" evidence="7">
    <location>
        <begin position="323"/>
        <end position="343"/>
    </location>
</feature>
<evidence type="ECO:0000313" key="9">
    <source>
        <dbReference type="EMBL" id="ORA06141.1"/>
    </source>
</evidence>
<feature type="transmembrane region" description="Helical" evidence="7">
    <location>
        <begin position="181"/>
        <end position="201"/>
    </location>
</feature>
<dbReference type="Gene3D" id="3.10.20.90">
    <property type="entry name" value="Phosphatidylinositol 3-kinase Catalytic Subunit, Chain A, domain 1"/>
    <property type="match status" value="1"/>
</dbReference>
<dbReference type="Pfam" id="PF19053">
    <property type="entry name" value="EccD"/>
    <property type="match status" value="1"/>
</dbReference>
<feature type="transmembrane region" description="Helical" evidence="7">
    <location>
        <begin position="207"/>
        <end position="228"/>
    </location>
</feature>
<keyword evidence="6 7" id="KW-0472">Membrane</keyword>
<evidence type="ECO:0000256" key="7">
    <source>
        <dbReference type="SAM" id="Phobius"/>
    </source>
</evidence>
<feature type="transmembrane region" description="Helical" evidence="7">
    <location>
        <begin position="349"/>
        <end position="368"/>
    </location>
</feature>
<comment type="similarity">
    <text evidence="2">Belongs to the EccD/Snm4 family.</text>
</comment>
<name>A0A1W9Z1D9_MYCBA</name>
<dbReference type="STRING" id="564198.BST17_06925"/>
<evidence type="ECO:0000256" key="5">
    <source>
        <dbReference type="ARBA" id="ARBA00022989"/>
    </source>
</evidence>
<evidence type="ECO:0000313" key="10">
    <source>
        <dbReference type="Proteomes" id="UP000192366"/>
    </source>
</evidence>
<dbReference type="Pfam" id="PF08817">
    <property type="entry name" value="YukD"/>
    <property type="match status" value="1"/>
</dbReference>
<dbReference type="EMBL" id="MVHJ01000004">
    <property type="protein sequence ID" value="ORA06141.1"/>
    <property type="molecule type" value="Genomic_DNA"/>
</dbReference>
<dbReference type="Proteomes" id="UP000192366">
    <property type="component" value="Unassembled WGS sequence"/>
</dbReference>
<feature type="domain" description="EccD-like transmembrane" evidence="8">
    <location>
        <begin position="127"/>
        <end position="463"/>
    </location>
</feature>
<comment type="subcellular location">
    <subcellularLocation>
        <location evidence="1">Cell membrane</location>
        <topology evidence="1">Multi-pass membrane protein</topology>
    </subcellularLocation>
</comment>
<evidence type="ECO:0000256" key="1">
    <source>
        <dbReference type="ARBA" id="ARBA00004651"/>
    </source>
</evidence>
<proteinExistence type="inferred from homology"/>
<keyword evidence="5 7" id="KW-1133">Transmembrane helix</keyword>
<feature type="transmembrane region" description="Helical" evidence="7">
    <location>
        <begin position="267"/>
        <end position="285"/>
    </location>
</feature>
<reference evidence="9 10" key="1">
    <citation type="submission" date="2017-02" db="EMBL/GenBank/DDBJ databases">
        <title>The new phylogeny of genus Mycobacterium.</title>
        <authorList>
            <person name="Tortoli E."/>
            <person name="Trovato A."/>
            <person name="Cirillo D.M."/>
        </authorList>
    </citation>
    <scope>NUCLEOTIDE SEQUENCE [LARGE SCALE GENOMIC DNA]</scope>
    <source>
        <strain evidence="9 10">DSM 45578</strain>
    </source>
</reference>
<accession>A0A1W9Z1D9</accession>
<sequence>MPIVRVAVLAATGGAGGSDSPGRLTELALPAELPLREIIPAVQRTVLRVGDSADATPTRLSLAPIGGAPFSLDATLDTVGVVDGDLLALQEIPAGPAAPRIIEDIADAAVIFSAARERPWGHTHIQRAAAIAGIALVLLGTALAATVRLVTGGSAGLFAVAGLAAVTVVASFAARVRHPGLGTALALTALAPIAAAFGLAVPGDTGAAQVLLAAAGVAAWSVISIVVFERAIAAFTAATVLGVGVLLFAVLATVWDMTGVRTGTGLIIFALLITVQAARLSALWARLPVPVIPAPGDPTPSAQPVRVLEDLPRRIRVTDAHQTGFLAAGVLLSVTGSLILAGAESVSPWAWVLVVVAALGTTLRARVWDSTPCKAWLLSQSFLLPAGLLVVFVATDRYAAAWWALGALVAVVAFWIVAALNPRVAAPDTYSLPVRRLFGFAAAALDASVIPVAAYLLGLFEWVLNR</sequence>
<feature type="transmembrane region" description="Helical" evidence="7">
    <location>
        <begin position="375"/>
        <end position="394"/>
    </location>
</feature>
<dbReference type="InterPro" id="IPR006707">
    <property type="entry name" value="T7SS_EccD"/>
</dbReference>
<evidence type="ECO:0000259" key="8">
    <source>
        <dbReference type="Pfam" id="PF19053"/>
    </source>
</evidence>
<feature type="transmembrane region" description="Helical" evidence="7">
    <location>
        <begin position="400"/>
        <end position="425"/>
    </location>
</feature>
<evidence type="ECO:0000256" key="6">
    <source>
        <dbReference type="ARBA" id="ARBA00023136"/>
    </source>
</evidence>
<feature type="transmembrane region" description="Helical" evidence="7">
    <location>
        <begin position="235"/>
        <end position="255"/>
    </location>
</feature>
<dbReference type="InterPro" id="IPR024962">
    <property type="entry name" value="YukD-like"/>
</dbReference>